<keyword evidence="2" id="KW-0238">DNA-binding</keyword>
<dbReference type="Pfam" id="PF12833">
    <property type="entry name" value="HTH_18"/>
    <property type="match status" value="1"/>
</dbReference>
<dbReference type="InterPro" id="IPR014710">
    <property type="entry name" value="RmlC-like_jellyroll"/>
</dbReference>
<evidence type="ECO:0000313" key="4">
    <source>
        <dbReference type="EMBL" id="OYS69040.1"/>
    </source>
</evidence>
<dbReference type="GO" id="GO:0003700">
    <property type="term" value="F:DNA-binding transcription factor activity"/>
    <property type="evidence" value="ECO:0007669"/>
    <property type="project" value="InterPro"/>
</dbReference>
<dbReference type="SMART" id="SM00342">
    <property type="entry name" value="HTH_ARAC"/>
    <property type="match status" value="1"/>
</dbReference>
<dbReference type="AlphaFoldDB" id="A0A256SQL8"/>
<sequence>MKKGVVILQKFISIPTIESGLYMFGGHQHTVNGGWSFFEQKHQVFEVMIVIDGYQLTEIRDHDSMILGPGDGIIIAPGTLHTNSNMSKTAPMTYMCLHFDFEDIQLRSQIISLISNQLIPASSQLAKASQKMLNGIIKLCRNKSLSSDFSIQVEIEILLLKYLKQVNSLIKEKYSHNSSLPFSNKEAQISRDLVIAIENRVNNDDEKPSFNFSDLCKELGISSGYGHRVFKKVYGTTPLHFIDREKYKKAQRLLEYSGNSIEEVAYMVGAANVSIFSKQFKKWSGYSPSEYRKQIIKKRSVRSKNQTGYFE</sequence>
<dbReference type="InterPro" id="IPR003313">
    <property type="entry name" value="AraC-bd"/>
</dbReference>
<evidence type="ECO:0000256" key="3">
    <source>
        <dbReference type="ARBA" id="ARBA00023163"/>
    </source>
</evidence>
<evidence type="ECO:0000256" key="2">
    <source>
        <dbReference type="ARBA" id="ARBA00023125"/>
    </source>
</evidence>
<dbReference type="GO" id="GO:0043565">
    <property type="term" value="F:sequence-specific DNA binding"/>
    <property type="evidence" value="ECO:0007669"/>
    <property type="project" value="InterPro"/>
</dbReference>
<dbReference type="InterPro" id="IPR018060">
    <property type="entry name" value="HTH_AraC"/>
</dbReference>
<reference evidence="4 5" key="2">
    <citation type="submission" date="2017-09" db="EMBL/GenBank/DDBJ databases">
        <title>Tripartite evolution among Lactobacillus johnsonii, Lactobacillus taiwanensis, Lactobacillus reuteri and their rodent host.</title>
        <authorList>
            <person name="Wang T."/>
            <person name="Knowles S."/>
            <person name="Cheng C."/>
        </authorList>
    </citation>
    <scope>NUCLEOTIDE SEQUENCE [LARGE SCALE GENOMIC DNA]</scope>
    <source>
        <strain evidence="4 5">114h</strain>
    </source>
</reference>
<dbReference type="InterPro" id="IPR020449">
    <property type="entry name" value="Tscrpt_reg_AraC-type_HTH"/>
</dbReference>
<dbReference type="InterPro" id="IPR009057">
    <property type="entry name" value="Homeodomain-like_sf"/>
</dbReference>
<evidence type="ECO:0000313" key="5">
    <source>
        <dbReference type="Proteomes" id="UP000215747"/>
    </source>
</evidence>
<dbReference type="SUPFAM" id="SSF46689">
    <property type="entry name" value="Homeodomain-like"/>
    <property type="match status" value="1"/>
</dbReference>
<dbReference type="Gene3D" id="2.60.120.10">
    <property type="entry name" value="Jelly Rolls"/>
    <property type="match status" value="1"/>
</dbReference>
<comment type="caution">
    <text evidence="4">The sequence shown here is derived from an EMBL/GenBank/DDBJ whole genome shotgun (WGS) entry which is preliminary data.</text>
</comment>
<accession>A0A256SQL8</accession>
<keyword evidence="1" id="KW-0805">Transcription regulation</keyword>
<dbReference type="Gene3D" id="1.10.10.60">
    <property type="entry name" value="Homeodomain-like"/>
    <property type="match status" value="2"/>
</dbReference>
<keyword evidence="3" id="KW-0804">Transcription</keyword>
<dbReference type="PROSITE" id="PS01124">
    <property type="entry name" value="HTH_ARAC_FAMILY_2"/>
    <property type="match status" value="1"/>
</dbReference>
<reference evidence="5" key="1">
    <citation type="submission" date="2017-05" db="EMBL/GenBank/DDBJ databases">
        <authorList>
            <person name="Lin X.B."/>
            <person name="Stothard P."/>
            <person name="Tasseva G."/>
            <person name="Walter J."/>
        </authorList>
    </citation>
    <scope>NUCLEOTIDE SEQUENCE [LARGE SCALE GENOMIC DNA]</scope>
    <source>
        <strain evidence="5">114h</strain>
    </source>
</reference>
<dbReference type="PRINTS" id="PR00032">
    <property type="entry name" value="HTHARAC"/>
</dbReference>
<name>A0A256SQL8_LIMRT</name>
<organism evidence="4 5">
    <name type="scientific">Limosilactobacillus reuteri</name>
    <name type="common">Lactobacillus reuteri</name>
    <dbReference type="NCBI Taxonomy" id="1598"/>
    <lineage>
        <taxon>Bacteria</taxon>
        <taxon>Bacillati</taxon>
        <taxon>Bacillota</taxon>
        <taxon>Bacilli</taxon>
        <taxon>Lactobacillales</taxon>
        <taxon>Lactobacillaceae</taxon>
        <taxon>Limosilactobacillus</taxon>
    </lineage>
</organism>
<proteinExistence type="predicted"/>
<evidence type="ECO:0000256" key="1">
    <source>
        <dbReference type="ARBA" id="ARBA00023015"/>
    </source>
</evidence>
<dbReference type="Proteomes" id="UP000215747">
    <property type="component" value="Unassembled WGS sequence"/>
</dbReference>
<dbReference type="SUPFAM" id="SSF51215">
    <property type="entry name" value="Regulatory protein AraC"/>
    <property type="match status" value="1"/>
</dbReference>
<dbReference type="InterPro" id="IPR037923">
    <property type="entry name" value="HTH-like"/>
</dbReference>
<protein>
    <submittedName>
        <fullName evidence="4">AraC family transcriptional regulator</fullName>
    </submittedName>
</protein>
<gene>
    <name evidence="4" type="ORF">CBF96_05905</name>
</gene>
<dbReference type="RefSeq" id="WP_003676207.1">
    <property type="nucleotide sequence ID" value="NZ_CM122995.1"/>
</dbReference>
<dbReference type="EMBL" id="NGPL01000031">
    <property type="protein sequence ID" value="OYS69040.1"/>
    <property type="molecule type" value="Genomic_DNA"/>
</dbReference>
<dbReference type="Pfam" id="PF02311">
    <property type="entry name" value="AraC_binding"/>
    <property type="match status" value="1"/>
</dbReference>
<dbReference type="PANTHER" id="PTHR43280:SF28">
    <property type="entry name" value="HTH-TYPE TRANSCRIPTIONAL ACTIVATOR RHAS"/>
    <property type="match status" value="1"/>
</dbReference>
<dbReference type="PANTHER" id="PTHR43280">
    <property type="entry name" value="ARAC-FAMILY TRANSCRIPTIONAL REGULATOR"/>
    <property type="match status" value="1"/>
</dbReference>